<sequence length="163" mass="18355">SNEEFPKLPGKSHKLRDLISLFNSTYQNFEVAHNFGNHKEKNKALFLNGLILDEIARKHSRTRGIGSSCLTAYKRAARKYYQFAREFGNVKILNEPCSHYAFGSVSEEVFEAFLEEMHDNDTDVGTDIKGEGGSEDCASSAEEGETEEDEDDSSVDMTLHDSY</sequence>
<dbReference type="EMBL" id="CAJVPI010003321">
    <property type="protein sequence ID" value="CAG8657155.1"/>
    <property type="molecule type" value="Genomic_DNA"/>
</dbReference>
<evidence type="ECO:0000256" key="1">
    <source>
        <dbReference type="SAM" id="MobiDB-lite"/>
    </source>
</evidence>
<name>A0A9N9H6I9_9GLOM</name>
<feature type="compositionally biased region" description="Acidic residues" evidence="1">
    <location>
        <begin position="142"/>
        <end position="154"/>
    </location>
</feature>
<dbReference type="AlphaFoldDB" id="A0A9N9H6I9"/>
<dbReference type="Proteomes" id="UP000789739">
    <property type="component" value="Unassembled WGS sequence"/>
</dbReference>
<organism evidence="2 3">
    <name type="scientific">Paraglomus brasilianum</name>
    <dbReference type="NCBI Taxonomy" id="144538"/>
    <lineage>
        <taxon>Eukaryota</taxon>
        <taxon>Fungi</taxon>
        <taxon>Fungi incertae sedis</taxon>
        <taxon>Mucoromycota</taxon>
        <taxon>Glomeromycotina</taxon>
        <taxon>Glomeromycetes</taxon>
        <taxon>Paraglomerales</taxon>
        <taxon>Paraglomeraceae</taxon>
        <taxon>Paraglomus</taxon>
    </lineage>
</organism>
<keyword evidence="3" id="KW-1185">Reference proteome</keyword>
<protein>
    <submittedName>
        <fullName evidence="2">130_t:CDS:1</fullName>
    </submittedName>
</protein>
<feature type="region of interest" description="Disordered" evidence="1">
    <location>
        <begin position="121"/>
        <end position="163"/>
    </location>
</feature>
<gene>
    <name evidence="2" type="ORF">PBRASI_LOCUS10583</name>
</gene>
<feature type="non-terminal residue" evidence="2">
    <location>
        <position position="1"/>
    </location>
</feature>
<reference evidence="2" key="1">
    <citation type="submission" date="2021-06" db="EMBL/GenBank/DDBJ databases">
        <authorList>
            <person name="Kallberg Y."/>
            <person name="Tangrot J."/>
            <person name="Rosling A."/>
        </authorList>
    </citation>
    <scope>NUCLEOTIDE SEQUENCE</scope>
    <source>
        <strain evidence="2">BR232B</strain>
    </source>
</reference>
<accession>A0A9N9H6I9</accession>
<comment type="caution">
    <text evidence="2">The sequence shown here is derived from an EMBL/GenBank/DDBJ whole genome shotgun (WGS) entry which is preliminary data.</text>
</comment>
<evidence type="ECO:0000313" key="2">
    <source>
        <dbReference type="EMBL" id="CAG8657155.1"/>
    </source>
</evidence>
<evidence type="ECO:0000313" key="3">
    <source>
        <dbReference type="Proteomes" id="UP000789739"/>
    </source>
</evidence>
<feature type="compositionally biased region" description="Basic and acidic residues" evidence="1">
    <location>
        <begin position="121"/>
        <end position="132"/>
    </location>
</feature>
<proteinExistence type="predicted"/>
<dbReference type="OrthoDB" id="10463425at2759"/>